<protein>
    <submittedName>
        <fullName evidence="1">Uncharacterized protein</fullName>
    </submittedName>
</protein>
<keyword evidence="2" id="KW-1185">Reference proteome</keyword>
<evidence type="ECO:0000313" key="1">
    <source>
        <dbReference type="EMBL" id="KZR97773.1"/>
    </source>
</evidence>
<feature type="non-terminal residue" evidence="1">
    <location>
        <position position="1"/>
    </location>
</feature>
<gene>
    <name evidence="1" type="ORF">APZ42_007173</name>
</gene>
<reference evidence="1 2" key="1">
    <citation type="submission" date="2016-03" db="EMBL/GenBank/DDBJ databases">
        <title>EvidentialGene: Evidence-directed Construction of Genes on Genomes.</title>
        <authorList>
            <person name="Gilbert D.G."/>
            <person name="Choi J.-H."/>
            <person name="Mockaitis K."/>
            <person name="Colbourne J."/>
            <person name="Pfrender M."/>
        </authorList>
    </citation>
    <scope>NUCLEOTIDE SEQUENCE [LARGE SCALE GENOMIC DNA]</scope>
    <source>
        <strain evidence="1 2">Xinb3</strain>
        <tissue evidence="1">Complete organism</tissue>
    </source>
</reference>
<evidence type="ECO:0000313" key="2">
    <source>
        <dbReference type="Proteomes" id="UP000076858"/>
    </source>
</evidence>
<organism evidence="1 2">
    <name type="scientific">Daphnia magna</name>
    <dbReference type="NCBI Taxonomy" id="35525"/>
    <lineage>
        <taxon>Eukaryota</taxon>
        <taxon>Metazoa</taxon>
        <taxon>Ecdysozoa</taxon>
        <taxon>Arthropoda</taxon>
        <taxon>Crustacea</taxon>
        <taxon>Branchiopoda</taxon>
        <taxon>Diplostraca</taxon>
        <taxon>Cladocera</taxon>
        <taxon>Anomopoda</taxon>
        <taxon>Daphniidae</taxon>
        <taxon>Daphnia</taxon>
    </lineage>
</organism>
<sequence length="49" mass="5341">CGHSIKTVCWNTTPPCTTVVEKMLLCGHMHPVRCSEGIGSILFATKKPK</sequence>
<dbReference type="Proteomes" id="UP000076858">
    <property type="component" value="Unassembled WGS sequence"/>
</dbReference>
<accession>A0A164FGG5</accession>
<name>A0A164FGG5_9CRUS</name>
<dbReference type="EMBL" id="LRGB01020202">
    <property type="protein sequence ID" value="KZR97773.1"/>
    <property type="molecule type" value="Genomic_DNA"/>
</dbReference>
<comment type="caution">
    <text evidence="1">The sequence shown here is derived from an EMBL/GenBank/DDBJ whole genome shotgun (WGS) entry which is preliminary data.</text>
</comment>
<dbReference type="AlphaFoldDB" id="A0A164FGG5"/>
<proteinExistence type="predicted"/>